<dbReference type="OrthoDB" id="67700at2759"/>
<dbReference type="CDD" id="cd04051">
    <property type="entry name" value="C2_SRC2_like"/>
    <property type="match status" value="1"/>
</dbReference>
<name>A0A8J5LRT7_ZINOF</name>
<feature type="region of interest" description="Disordered" evidence="1">
    <location>
        <begin position="263"/>
        <end position="294"/>
    </location>
</feature>
<evidence type="ECO:0000256" key="1">
    <source>
        <dbReference type="SAM" id="MobiDB-lite"/>
    </source>
</evidence>
<keyword evidence="4" id="KW-1185">Reference proteome</keyword>
<dbReference type="InterPro" id="IPR044750">
    <property type="entry name" value="C2_SRC2/BAP"/>
</dbReference>
<reference evidence="3 4" key="1">
    <citation type="submission" date="2020-08" db="EMBL/GenBank/DDBJ databases">
        <title>Plant Genome Project.</title>
        <authorList>
            <person name="Zhang R.-G."/>
        </authorList>
    </citation>
    <scope>NUCLEOTIDE SEQUENCE [LARGE SCALE GENOMIC DNA]</scope>
    <source>
        <tissue evidence="3">Rhizome</tissue>
    </source>
</reference>
<dbReference type="PROSITE" id="PS50004">
    <property type="entry name" value="C2"/>
    <property type="match status" value="1"/>
</dbReference>
<dbReference type="AlphaFoldDB" id="A0A8J5LRT7"/>
<dbReference type="Pfam" id="PF00168">
    <property type="entry name" value="C2"/>
    <property type="match status" value="1"/>
</dbReference>
<proteinExistence type="predicted"/>
<feature type="domain" description="C2" evidence="2">
    <location>
        <begin position="1"/>
        <end position="124"/>
    </location>
</feature>
<protein>
    <recommendedName>
        <fullName evidence="2">C2 domain-containing protein</fullName>
    </recommendedName>
</protein>
<dbReference type="PANTHER" id="PTHR32246:SF68">
    <property type="entry name" value="OS01G0853800 PROTEIN"/>
    <property type="match status" value="1"/>
</dbReference>
<evidence type="ECO:0000313" key="3">
    <source>
        <dbReference type="EMBL" id="KAG6527838.1"/>
    </source>
</evidence>
<accession>A0A8J5LRT7</accession>
<comment type="caution">
    <text evidence="3">The sequence shown here is derived from an EMBL/GenBank/DDBJ whole genome shotgun (WGS) entry which is preliminary data.</text>
</comment>
<dbReference type="GO" id="GO:0006952">
    <property type="term" value="P:defense response"/>
    <property type="evidence" value="ECO:0007669"/>
    <property type="project" value="InterPro"/>
</dbReference>
<feature type="region of interest" description="Disordered" evidence="1">
    <location>
        <begin position="140"/>
        <end position="239"/>
    </location>
</feature>
<evidence type="ECO:0000259" key="2">
    <source>
        <dbReference type="PROSITE" id="PS50004"/>
    </source>
</evidence>
<dbReference type="Proteomes" id="UP000734854">
    <property type="component" value="Unassembled WGS sequence"/>
</dbReference>
<dbReference type="SMART" id="SM00239">
    <property type="entry name" value="C2"/>
    <property type="match status" value="1"/>
</dbReference>
<feature type="compositionally biased region" description="Pro residues" evidence="1">
    <location>
        <begin position="263"/>
        <end position="275"/>
    </location>
</feature>
<feature type="compositionally biased region" description="Pro residues" evidence="1">
    <location>
        <begin position="191"/>
        <end position="200"/>
    </location>
</feature>
<feature type="compositionally biased region" description="Pro residues" evidence="1">
    <location>
        <begin position="217"/>
        <end position="230"/>
    </location>
</feature>
<dbReference type="InterPro" id="IPR000008">
    <property type="entry name" value="C2_dom"/>
</dbReference>
<gene>
    <name evidence="3" type="ORF">ZIOFF_009972</name>
</gene>
<organism evidence="3 4">
    <name type="scientific">Zingiber officinale</name>
    <name type="common">Ginger</name>
    <name type="synonym">Amomum zingiber</name>
    <dbReference type="NCBI Taxonomy" id="94328"/>
    <lineage>
        <taxon>Eukaryota</taxon>
        <taxon>Viridiplantae</taxon>
        <taxon>Streptophyta</taxon>
        <taxon>Embryophyta</taxon>
        <taxon>Tracheophyta</taxon>
        <taxon>Spermatophyta</taxon>
        <taxon>Magnoliopsida</taxon>
        <taxon>Liliopsida</taxon>
        <taxon>Zingiberales</taxon>
        <taxon>Zingiberaceae</taxon>
        <taxon>Zingiber</taxon>
    </lineage>
</organism>
<evidence type="ECO:0000313" key="4">
    <source>
        <dbReference type="Proteomes" id="UP000734854"/>
    </source>
</evidence>
<dbReference type="PANTHER" id="PTHR32246">
    <property type="entry name" value="INGRESSION PROTEIN FIC1"/>
    <property type="match status" value="1"/>
</dbReference>
<sequence length="366" mass="39207">MESPRRHPRPPSAAARPLDLEVTVVSAKHLKNVNWRNGDLKPYVVAYLDSDRRAATKPDDAGSTRPVWNERLALPLPLPSSETLLFLNLDVFHSKPSETPKPLVGTTRSPLTGLLDAEAFAAYASGGGGSSSGASLIRTLELRRPSGRPQGKIRIRVALRERPSPPPEPTDPTHHFPQPPPSSYFYSSNAPPLPSPPLPHTQPHSARDYRTFSAPPSSLPPYGHPPPPPQSHSYPSQYPYGSYSDSYSSGYYSPAASAYYSAPPAPAPAPVPAPASSPAHQYYDRASGYGDPSAPAGYSTGYSSYDNKPKGGRAGLATGIAVGAVAGALGGLALEEGLKHEEEKIAERVENDFSARDDYSDYRADY</sequence>
<dbReference type="EMBL" id="JACMSC010000003">
    <property type="protein sequence ID" value="KAG6527838.1"/>
    <property type="molecule type" value="Genomic_DNA"/>
</dbReference>